<dbReference type="InterPro" id="IPR010499">
    <property type="entry name" value="AraC_E-bd"/>
</dbReference>
<dbReference type="Gene3D" id="3.20.80.10">
    <property type="entry name" value="Regulatory factor, effector binding domain"/>
    <property type="match status" value="1"/>
</dbReference>
<dbReference type="STRING" id="865937.Gilli_2996"/>
<keyword evidence="1" id="KW-1133">Transmembrane helix</keyword>
<dbReference type="AlphaFoldDB" id="H2BSM0"/>
<dbReference type="SUPFAM" id="SSF55136">
    <property type="entry name" value="Probable bacterial effector-binding domain"/>
    <property type="match status" value="1"/>
</dbReference>
<reference evidence="4" key="1">
    <citation type="journal article" date="2012" name="Stand. Genomic Sci.">
        <title>Genome sequence of the Antarctic rhodopsins-containing flavobacterium Gillisia limnaea type strain (R-8282(T)).</title>
        <authorList>
            <person name="Riedel T."/>
            <person name="Held B."/>
            <person name="Nolan M."/>
            <person name="Lucas S."/>
            <person name="Lapidus A."/>
            <person name="Tice H."/>
            <person name="Del Rio T.G."/>
            <person name="Cheng J.F."/>
            <person name="Han C."/>
            <person name="Tapia R."/>
            <person name="Goodwin L.A."/>
            <person name="Pitluck S."/>
            <person name="Liolios K."/>
            <person name="Mavromatis K."/>
            <person name="Pagani I."/>
            <person name="Ivanova N."/>
            <person name="Mikhailova N."/>
            <person name="Pati A."/>
            <person name="Chen A."/>
            <person name="Palaniappan K."/>
            <person name="Land M."/>
            <person name="Rohde M."/>
            <person name="Tindall B.J."/>
            <person name="Detter J.C."/>
            <person name="Goker M."/>
            <person name="Bristow J."/>
            <person name="Eisen J.A."/>
            <person name="Markowitz V."/>
            <person name="Hugenholtz P."/>
            <person name="Kyrpides N.C."/>
            <person name="Klenk H.P."/>
            <person name="Woyke T."/>
        </authorList>
    </citation>
    <scope>NUCLEOTIDE SEQUENCE [LARGE SCALE GENOMIC DNA]</scope>
    <source>
        <strain evidence="4">DSM 15749 / LMG 21470 / R-8282</strain>
    </source>
</reference>
<dbReference type="eggNOG" id="COG4978">
    <property type="taxonomic scope" value="Bacteria"/>
</dbReference>
<evidence type="ECO:0000313" key="4">
    <source>
        <dbReference type="Proteomes" id="UP000003844"/>
    </source>
</evidence>
<keyword evidence="4" id="KW-1185">Reference proteome</keyword>
<keyword evidence="1" id="KW-0472">Membrane</keyword>
<dbReference type="InterPro" id="IPR019587">
    <property type="entry name" value="Polyketide_cyclase/dehydratase"/>
</dbReference>
<dbReference type="SMART" id="SM00871">
    <property type="entry name" value="AraC_E_bind"/>
    <property type="match status" value="1"/>
</dbReference>
<keyword evidence="1" id="KW-0812">Transmembrane</keyword>
<dbReference type="SUPFAM" id="SSF55961">
    <property type="entry name" value="Bet v1-like"/>
    <property type="match status" value="1"/>
</dbReference>
<dbReference type="InterPro" id="IPR029442">
    <property type="entry name" value="GyrI-like"/>
</dbReference>
<organism evidence="3 4">
    <name type="scientific">Gillisia limnaea (strain DSM 15749 / LMG 21470 / R-8282)</name>
    <dbReference type="NCBI Taxonomy" id="865937"/>
    <lineage>
        <taxon>Bacteria</taxon>
        <taxon>Pseudomonadati</taxon>
        <taxon>Bacteroidota</taxon>
        <taxon>Flavobacteriia</taxon>
        <taxon>Flavobacteriales</taxon>
        <taxon>Flavobacteriaceae</taxon>
        <taxon>Gillisia</taxon>
    </lineage>
</organism>
<dbReference type="HOGENOM" id="CLU_065770_1_0_10"/>
<dbReference type="EMBL" id="JH594606">
    <property type="protein sequence ID" value="EHQ03606.1"/>
    <property type="molecule type" value="Genomic_DNA"/>
</dbReference>
<dbReference type="Pfam" id="PF10604">
    <property type="entry name" value="Polyketide_cyc2"/>
    <property type="match status" value="1"/>
</dbReference>
<evidence type="ECO:0000259" key="2">
    <source>
        <dbReference type="SMART" id="SM00871"/>
    </source>
</evidence>
<proteinExistence type="predicted"/>
<sequence length="349" mass="40102">MKILKYLFFLILIVIIAGAIYIATKDGKYHIEETIIIEAPVPVVFEEVNNFQNWENWGPWADDTDDMIITYSDITKGKDASYSWKSEKEGDGEIKTTAITPNTALEQDLTFISKYGETHSKINWDFEELEEGTKVTWRMQGEQSFMEKLAFNFMDQSFSELMRPMFKEGLENLKREVKNKMDVYSINVDGVTTHGGGFYMYTTTASKINQIPEKMQQMYIQVRNYMESNNISALGKPFVLYNQWDETNNSAIYSVGVFTPSLVITPNESIVLNGMMPVQKVVKTTLIGDYKYLRGAWDRANNYISENNLQAPETGQAFELYKIGPEVNPNPASWITEIYIPLEQDIEQN</sequence>
<gene>
    <name evidence="3" type="ORF">Gilli_2996</name>
</gene>
<evidence type="ECO:0000256" key="1">
    <source>
        <dbReference type="SAM" id="Phobius"/>
    </source>
</evidence>
<evidence type="ECO:0000313" key="3">
    <source>
        <dbReference type="EMBL" id="EHQ03606.1"/>
    </source>
</evidence>
<dbReference type="RefSeq" id="WP_006989912.1">
    <property type="nucleotide sequence ID" value="NZ_JH594606.1"/>
</dbReference>
<dbReference type="Gene3D" id="3.30.530.20">
    <property type="match status" value="1"/>
</dbReference>
<dbReference type="Pfam" id="PF06445">
    <property type="entry name" value="GyrI-like"/>
    <property type="match status" value="1"/>
</dbReference>
<name>H2BSM0_GILLR</name>
<dbReference type="InterPro" id="IPR023393">
    <property type="entry name" value="START-like_dom_sf"/>
</dbReference>
<dbReference type="Proteomes" id="UP000003844">
    <property type="component" value="Unassembled WGS sequence"/>
</dbReference>
<protein>
    <submittedName>
        <fullName evidence="3">Polyketide cyclase/dehydrase</fullName>
    </submittedName>
</protein>
<dbReference type="InterPro" id="IPR011256">
    <property type="entry name" value="Reg_factor_effector_dom_sf"/>
</dbReference>
<feature type="domain" description="AraC effector-binding" evidence="2">
    <location>
        <begin position="204"/>
        <end position="343"/>
    </location>
</feature>
<feature type="transmembrane region" description="Helical" evidence="1">
    <location>
        <begin position="6"/>
        <end position="24"/>
    </location>
</feature>
<dbReference type="OrthoDB" id="9807923at2"/>
<accession>H2BSM0</accession>
<dbReference type="CDD" id="cd07818">
    <property type="entry name" value="SRPBCC_1"/>
    <property type="match status" value="1"/>
</dbReference>